<protein>
    <recommendedName>
        <fullName evidence="2">DUF1028 domain-containing protein</fullName>
    </recommendedName>
</protein>
<gene>
    <name evidence="1" type="ORF">METZ01_LOCUS240553</name>
</gene>
<dbReference type="Gene3D" id="3.60.20.10">
    <property type="entry name" value="Glutamine Phosphoribosylpyrophosphate, subunit 1, domain 1"/>
    <property type="match status" value="1"/>
</dbReference>
<dbReference type="PANTHER" id="PTHR39328:SF1">
    <property type="entry name" value="BLL2871 PROTEIN"/>
    <property type="match status" value="1"/>
</dbReference>
<dbReference type="SUPFAM" id="SSF56235">
    <property type="entry name" value="N-terminal nucleophile aminohydrolases (Ntn hydrolases)"/>
    <property type="match status" value="1"/>
</dbReference>
<dbReference type="AlphaFoldDB" id="A0A382HKI1"/>
<organism evidence="1">
    <name type="scientific">marine metagenome</name>
    <dbReference type="NCBI Taxonomy" id="408172"/>
    <lineage>
        <taxon>unclassified sequences</taxon>
        <taxon>metagenomes</taxon>
        <taxon>ecological metagenomes</taxon>
    </lineage>
</organism>
<dbReference type="InterPro" id="IPR029055">
    <property type="entry name" value="Ntn_hydrolases_N"/>
</dbReference>
<sequence>MKRFIFSFFLICLAFSEISPGARPVHTYSIVAFDPETGQLGVAVQSHWFSVGSLVPWAKAGVGAVATQSFVKVEYGPD</sequence>
<reference evidence="1" key="1">
    <citation type="submission" date="2018-05" db="EMBL/GenBank/DDBJ databases">
        <authorList>
            <person name="Lanie J.A."/>
            <person name="Ng W.-L."/>
            <person name="Kazmierczak K.M."/>
            <person name="Andrzejewski T.M."/>
            <person name="Davidsen T.M."/>
            <person name="Wayne K.J."/>
            <person name="Tettelin H."/>
            <person name="Glass J.I."/>
            <person name="Rusch D."/>
            <person name="Podicherti R."/>
            <person name="Tsui H.-C.T."/>
            <person name="Winkler M.E."/>
        </authorList>
    </citation>
    <scope>NUCLEOTIDE SEQUENCE</scope>
</reference>
<name>A0A382HKI1_9ZZZZ</name>
<dbReference type="InterPro" id="IPR010430">
    <property type="entry name" value="DUF1028"/>
</dbReference>
<proteinExistence type="predicted"/>
<feature type="non-terminal residue" evidence="1">
    <location>
        <position position="78"/>
    </location>
</feature>
<evidence type="ECO:0008006" key="2">
    <source>
        <dbReference type="Google" id="ProtNLM"/>
    </source>
</evidence>
<accession>A0A382HKI1</accession>
<evidence type="ECO:0000313" key="1">
    <source>
        <dbReference type="EMBL" id="SVB87699.1"/>
    </source>
</evidence>
<dbReference type="PANTHER" id="PTHR39328">
    <property type="entry name" value="BLL2871 PROTEIN"/>
    <property type="match status" value="1"/>
</dbReference>
<dbReference type="EMBL" id="UINC01061774">
    <property type="protein sequence ID" value="SVB87699.1"/>
    <property type="molecule type" value="Genomic_DNA"/>
</dbReference>
<dbReference type="Pfam" id="PF06267">
    <property type="entry name" value="DUF1028"/>
    <property type="match status" value="1"/>
</dbReference>